<accession>E1YMQ7</accession>
<protein>
    <submittedName>
        <fullName evidence="1">Uncharacterized protein</fullName>
    </submittedName>
</protein>
<gene>
    <name evidence="1" type="ORF">N47_N26760</name>
</gene>
<name>E1YMQ7_9BACT</name>
<proteinExistence type="predicted"/>
<dbReference type="AlphaFoldDB" id="E1YMQ7"/>
<sequence length="39" mass="4416">MVWAAFPEHGSVKLLTGSFFSLTGKWQSVNNIFLFQEVV</sequence>
<organism evidence="1">
    <name type="scientific">uncultured Desulfobacterium sp</name>
    <dbReference type="NCBI Taxonomy" id="201089"/>
    <lineage>
        <taxon>Bacteria</taxon>
        <taxon>Pseudomonadati</taxon>
        <taxon>Thermodesulfobacteriota</taxon>
        <taxon>Desulfobacteria</taxon>
        <taxon>Desulfobacterales</taxon>
        <taxon>Desulfobacteriaceae</taxon>
        <taxon>Desulfobacterium</taxon>
        <taxon>environmental samples</taxon>
    </lineage>
</organism>
<dbReference type="EMBL" id="FR695879">
    <property type="protein sequence ID" value="CBX31851.1"/>
    <property type="molecule type" value="Genomic_DNA"/>
</dbReference>
<evidence type="ECO:0000313" key="1">
    <source>
        <dbReference type="EMBL" id="CBX31851.1"/>
    </source>
</evidence>
<reference evidence="1" key="1">
    <citation type="journal article" date="2011" name="Environ. Microbiol.">
        <title>Genomic insights into the metabolic potential of the polycyclic aromatic hydrocarbon degrading sulfate-reducing Deltaproteobacterium N47.</title>
        <authorList>
            <person name="Bergmann F."/>
            <person name="Selesi D."/>
            <person name="Weinmaier T."/>
            <person name="Tischler P."/>
            <person name="Rattei T."/>
            <person name="Meckenstock R.U."/>
        </authorList>
    </citation>
    <scope>NUCLEOTIDE SEQUENCE</scope>
</reference>